<organism evidence="1 2">
    <name type="scientific">Paralvinella palmiformis</name>
    <dbReference type="NCBI Taxonomy" id="53620"/>
    <lineage>
        <taxon>Eukaryota</taxon>
        <taxon>Metazoa</taxon>
        <taxon>Spiralia</taxon>
        <taxon>Lophotrochozoa</taxon>
        <taxon>Annelida</taxon>
        <taxon>Polychaeta</taxon>
        <taxon>Sedentaria</taxon>
        <taxon>Canalipalpata</taxon>
        <taxon>Terebellida</taxon>
        <taxon>Terebelliformia</taxon>
        <taxon>Alvinellidae</taxon>
        <taxon>Paralvinella</taxon>
    </lineage>
</organism>
<gene>
    <name evidence="1" type="ORF">LSH36_39g08004</name>
</gene>
<protein>
    <submittedName>
        <fullName evidence="1">Uncharacterized protein</fullName>
    </submittedName>
</protein>
<sequence>MDSPNTRDGFFGTLDMTVINQDSNQVQMYSHNQDNIQSVNECYSQFTDQSTEKEKLPQ</sequence>
<accession>A0AAD9K7Y0</accession>
<proteinExistence type="predicted"/>
<feature type="non-terminal residue" evidence="1">
    <location>
        <position position="1"/>
    </location>
</feature>
<reference evidence="1" key="1">
    <citation type="journal article" date="2023" name="Mol. Biol. Evol.">
        <title>Third-Generation Sequencing Reveals the Adaptive Role of the Epigenome in Three Deep-Sea Polychaetes.</title>
        <authorList>
            <person name="Perez M."/>
            <person name="Aroh O."/>
            <person name="Sun Y."/>
            <person name="Lan Y."/>
            <person name="Juniper S.K."/>
            <person name="Young C.R."/>
            <person name="Angers B."/>
            <person name="Qian P.Y."/>
        </authorList>
    </citation>
    <scope>NUCLEOTIDE SEQUENCE</scope>
    <source>
        <strain evidence="1">P08H-3</strain>
    </source>
</reference>
<name>A0AAD9K7Y0_9ANNE</name>
<evidence type="ECO:0000313" key="2">
    <source>
        <dbReference type="Proteomes" id="UP001208570"/>
    </source>
</evidence>
<evidence type="ECO:0000313" key="1">
    <source>
        <dbReference type="EMBL" id="KAK2166426.1"/>
    </source>
</evidence>
<dbReference type="EMBL" id="JAODUP010000039">
    <property type="protein sequence ID" value="KAK2166426.1"/>
    <property type="molecule type" value="Genomic_DNA"/>
</dbReference>
<comment type="caution">
    <text evidence="1">The sequence shown here is derived from an EMBL/GenBank/DDBJ whole genome shotgun (WGS) entry which is preliminary data.</text>
</comment>
<keyword evidence="2" id="KW-1185">Reference proteome</keyword>
<dbReference type="AlphaFoldDB" id="A0AAD9K7Y0"/>
<dbReference type="Proteomes" id="UP001208570">
    <property type="component" value="Unassembled WGS sequence"/>
</dbReference>